<proteinExistence type="predicted"/>
<dbReference type="InterPro" id="IPR012495">
    <property type="entry name" value="TadE-like_dom"/>
</dbReference>
<dbReference type="OrthoDB" id="4826617at2"/>
<dbReference type="AlphaFoldDB" id="A0A4P7UER5"/>
<feature type="transmembrane region" description="Helical" evidence="1">
    <location>
        <begin position="20"/>
        <end position="40"/>
    </location>
</feature>
<keyword evidence="1" id="KW-0472">Membrane</keyword>
<reference evidence="3 4" key="1">
    <citation type="journal article" date="2008" name="Int. J. Syst. Evol. Microbiol.">
        <title>Nocardioides daphniae sp. nov., isolated from Daphnia cucullata (Crustacea: Cladocera).</title>
        <authorList>
            <person name="Toth E.M."/>
            <person name="Keki Z."/>
            <person name="Homonnay Z.G."/>
            <person name="Borsodi A.K."/>
            <person name="Marialigeti K."/>
            <person name="Schumann P."/>
        </authorList>
    </citation>
    <scope>NUCLEOTIDE SEQUENCE [LARGE SCALE GENOMIC DNA]</scope>
    <source>
        <strain evidence="3 4">JCM 16608</strain>
    </source>
</reference>
<evidence type="ECO:0000259" key="2">
    <source>
        <dbReference type="Pfam" id="PF07811"/>
    </source>
</evidence>
<keyword evidence="1" id="KW-0812">Transmembrane</keyword>
<dbReference type="RefSeq" id="WP_135832958.1">
    <property type="nucleotide sequence ID" value="NZ_CP038462.1"/>
</dbReference>
<evidence type="ECO:0000313" key="4">
    <source>
        <dbReference type="Proteomes" id="UP000297025"/>
    </source>
</evidence>
<dbReference type="Proteomes" id="UP000297025">
    <property type="component" value="Chromosome"/>
</dbReference>
<accession>A0A4P7UER5</accession>
<dbReference type="EMBL" id="CP038462">
    <property type="protein sequence ID" value="QCC77915.1"/>
    <property type="molecule type" value="Genomic_DNA"/>
</dbReference>
<evidence type="ECO:0000256" key="1">
    <source>
        <dbReference type="SAM" id="Phobius"/>
    </source>
</evidence>
<organism evidence="3 4">
    <name type="scientific">Nocardioides daphniae</name>
    <dbReference type="NCBI Taxonomy" id="402297"/>
    <lineage>
        <taxon>Bacteria</taxon>
        <taxon>Bacillati</taxon>
        <taxon>Actinomycetota</taxon>
        <taxon>Actinomycetes</taxon>
        <taxon>Propionibacteriales</taxon>
        <taxon>Nocardioidaceae</taxon>
        <taxon>Nocardioides</taxon>
    </lineage>
</organism>
<dbReference type="KEGG" id="ndp:E2C04_13305"/>
<dbReference type="Pfam" id="PF07811">
    <property type="entry name" value="TadE"/>
    <property type="match status" value="1"/>
</dbReference>
<name>A0A4P7UER5_9ACTN</name>
<keyword evidence="1" id="KW-1133">Transmembrane helix</keyword>
<sequence>MSSFVRRGRSAKPDERGSMAVELVILAPVLMMFVMLIVLIGRFVTVQGDIDAAARDAARAASLEPSRSEAVLAAKDVVDKSLDDQTTCDPPTMTPNFRAGATLVVRLRCKVSYQGLGLLGVRGHKVVEAESAVPLDPYRSYR</sequence>
<gene>
    <name evidence="3" type="ORF">E2C04_13305</name>
</gene>
<evidence type="ECO:0000313" key="3">
    <source>
        <dbReference type="EMBL" id="QCC77915.1"/>
    </source>
</evidence>
<protein>
    <submittedName>
        <fullName evidence="3">Pilus assembly protein</fullName>
    </submittedName>
</protein>
<feature type="domain" description="TadE-like" evidence="2">
    <location>
        <begin position="17"/>
        <end position="59"/>
    </location>
</feature>